<evidence type="ECO:0000259" key="2">
    <source>
        <dbReference type="Pfam" id="PF00117"/>
    </source>
</evidence>
<dbReference type="InterPro" id="IPR029062">
    <property type="entry name" value="Class_I_gatase-like"/>
</dbReference>
<organism evidence="3 4">
    <name type="scientific">Phyllobacterium ifriqiyense</name>
    <dbReference type="NCBI Taxonomy" id="314238"/>
    <lineage>
        <taxon>Bacteria</taxon>
        <taxon>Pseudomonadati</taxon>
        <taxon>Pseudomonadota</taxon>
        <taxon>Alphaproteobacteria</taxon>
        <taxon>Hyphomicrobiales</taxon>
        <taxon>Phyllobacteriaceae</taxon>
        <taxon>Phyllobacterium</taxon>
    </lineage>
</organism>
<dbReference type="PRINTS" id="PR00099">
    <property type="entry name" value="CPSGATASE"/>
</dbReference>
<dbReference type="GO" id="GO:0046820">
    <property type="term" value="F:4-amino-4-deoxychorismate synthase activity"/>
    <property type="evidence" value="ECO:0007669"/>
    <property type="project" value="UniProtKB-EC"/>
</dbReference>
<dbReference type="Pfam" id="PF00117">
    <property type="entry name" value="GATase"/>
    <property type="match status" value="1"/>
</dbReference>
<dbReference type="PRINTS" id="PR00097">
    <property type="entry name" value="ANTSNTHASEII"/>
</dbReference>
<dbReference type="CDD" id="cd01743">
    <property type="entry name" value="GATase1_Anthranilate_Synthase"/>
    <property type="match status" value="1"/>
</dbReference>
<dbReference type="InterPro" id="IPR050472">
    <property type="entry name" value="Anth_synth/Amidotransfase"/>
</dbReference>
<evidence type="ECO:0000313" key="3">
    <source>
        <dbReference type="EMBL" id="MDQ0999219.1"/>
    </source>
</evidence>
<dbReference type="PANTHER" id="PTHR43418">
    <property type="entry name" value="MULTIFUNCTIONAL TRYPTOPHAN BIOSYNTHESIS PROTEIN-RELATED"/>
    <property type="match status" value="1"/>
</dbReference>
<feature type="domain" description="Glutamine amidotransferase" evidence="2">
    <location>
        <begin position="3"/>
        <end position="185"/>
    </location>
</feature>
<accession>A0ABU0SEM9</accession>
<keyword evidence="4" id="KW-1185">Reference proteome</keyword>
<dbReference type="EMBL" id="JAUSZT010000003">
    <property type="protein sequence ID" value="MDQ0999219.1"/>
    <property type="molecule type" value="Genomic_DNA"/>
</dbReference>
<comment type="caution">
    <text evidence="3">The sequence shown here is derived from an EMBL/GenBank/DDBJ whole genome shotgun (WGS) entry which is preliminary data.</text>
</comment>
<dbReference type="InterPro" id="IPR006221">
    <property type="entry name" value="TrpG/PapA_dom"/>
</dbReference>
<dbReference type="NCBIfam" id="TIGR00566">
    <property type="entry name" value="trpG_papA"/>
    <property type="match status" value="1"/>
</dbReference>
<dbReference type="EC" id="2.6.1.85" evidence="3"/>
<gene>
    <name evidence="3" type="ORF">QFZ34_004401</name>
</gene>
<dbReference type="InterPro" id="IPR017926">
    <property type="entry name" value="GATASE"/>
</dbReference>
<protein>
    <submittedName>
        <fullName evidence="3">Para-aminobenzoate synthetase component 2</fullName>
        <ecNumber evidence="3">2.6.1.85</ecNumber>
    </submittedName>
</protein>
<dbReference type="Proteomes" id="UP001237780">
    <property type="component" value="Unassembled WGS sequence"/>
</dbReference>
<evidence type="ECO:0000313" key="4">
    <source>
        <dbReference type="Proteomes" id="UP001237780"/>
    </source>
</evidence>
<dbReference type="RefSeq" id="WP_307285250.1">
    <property type="nucleotide sequence ID" value="NZ_JAUSZT010000003.1"/>
</dbReference>
<evidence type="ECO:0000256" key="1">
    <source>
        <dbReference type="ARBA" id="ARBA00022962"/>
    </source>
</evidence>
<keyword evidence="3" id="KW-0808">Transferase</keyword>
<dbReference type="PROSITE" id="PS51273">
    <property type="entry name" value="GATASE_TYPE_1"/>
    <property type="match status" value="1"/>
</dbReference>
<dbReference type="PANTHER" id="PTHR43418:SF4">
    <property type="entry name" value="MULTIFUNCTIONAL TRYPTOPHAN BIOSYNTHESIS PROTEIN"/>
    <property type="match status" value="1"/>
</dbReference>
<keyword evidence="3" id="KW-0032">Aminotransferase</keyword>
<dbReference type="PRINTS" id="PR00096">
    <property type="entry name" value="GATASE"/>
</dbReference>
<sequence length="198" mass="21381">MILIIDNYDSFVFTVARYFAELGTIPKVVRNDAISAEAVKHLAPEAIILSPGPCGPRQAGQSLAIIEQLSGEIPILGICLGHQCIGEVFGGSVVRAREPMHGRSSAIQHDGTGVFKGLPSPLRAGRYHSLIVEYEPQAGPLLINARSGSGEIMGLTHASHPTHGVQFHPESVLTEYGHAMLGNFLRLARQFNREQIKV</sequence>
<name>A0ABU0SEM9_9HYPH</name>
<proteinExistence type="predicted"/>
<reference evidence="3 4" key="1">
    <citation type="submission" date="2023-07" db="EMBL/GenBank/DDBJ databases">
        <title>Comparative genomics of wheat-associated soil bacteria to identify genetic determinants of phenazine resistance.</title>
        <authorList>
            <person name="Mouncey N."/>
        </authorList>
    </citation>
    <scope>NUCLEOTIDE SEQUENCE [LARGE SCALE GENOMIC DNA]</scope>
    <source>
        <strain evidence="3 4">W4I11</strain>
    </source>
</reference>
<dbReference type="SUPFAM" id="SSF52317">
    <property type="entry name" value="Class I glutamine amidotransferase-like"/>
    <property type="match status" value="1"/>
</dbReference>
<keyword evidence="1" id="KW-0315">Glutamine amidotransferase</keyword>
<dbReference type="Gene3D" id="3.40.50.880">
    <property type="match status" value="1"/>
</dbReference>